<dbReference type="EMBL" id="JAUSVR010000004">
    <property type="protein sequence ID" value="MDQ0510916.1"/>
    <property type="molecule type" value="Genomic_DNA"/>
</dbReference>
<accession>A0ABU0LQG6</accession>
<comment type="caution">
    <text evidence="1">The sequence shown here is derived from an EMBL/GenBank/DDBJ whole genome shotgun (WGS) entry which is preliminary data.</text>
</comment>
<protein>
    <submittedName>
        <fullName evidence="1">Uncharacterized protein</fullName>
    </submittedName>
</protein>
<gene>
    <name evidence="1" type="ORF">QOZ99_001804</name>
</gene>
<proteinExistence type="predicted"/>
<evidence type="ECO:0000313" key="1">
    <source>
        <dbReference type="EMBL" id="MDQ0510916.1"/>
    </source>
</evidence>
<keyword evidence="2" id="KW-1185">Reference proteome</keyword>
<organism evidence="1 2">
    <name type="scientific">Ancylobacter amanitiformis</name>
    <dbReference type="NCBI Taxonomy" id="217069"/>
    <lineage>
        <taxon>Bacteria</taxon>
        <taxon>Pseudomonadati</taxon>
        <taxon>Pseudomonadota</taxon>
        <taxon>Alphaproteobacteria</taxon>
        <taxon>Hyphomicrobiales</taxon>
        <taxon>Xanthobacteraceae</taxon>
        <taxon>Ancylobacter</taxon>
    </lineage>
</organism>
<sequence>MYLTDRQRAELCLPAHVMMGVLFAGVVEQDAEFTRAVELLKTAAREPITDLDDRKARKLLERVRRLHHQVVQPYAGEGEDVAKFGLIAFFWIKMLVESGYFIFAEGSAIDEALRLYIGAIEHKAEEPRVVASAEKQARKMIRRLQAQGYYAGLGMDAAAISAGLGEWPETAP</sequence>
<dbReference type="Proteomes" id="UP001235094">
    <property type="component" value="Unassembled WGS sequence"/>
</dbReference>
<reference evidence="1 2" key="1">
    <citation type="submission" date="2023-07" db="EMBL/GenBank/DDBJ databases">
        <title>Genomic Encyclopedia of Type Strains, Phase IV (KMG-IV): sequencing the most valuable type-strain genomes for metagenomic binning, comparative biology and taxonomic classification.</title>
        <authorList>
            <person name="Goeker M."/>
        </authorList>
    </citation>
    <scope>NUCLEOTIDE SEQUENCE [LARGE SCALE GENOMIC DNA]</scope>
    <source>
        <strain evidence="1 2">DSM 15561</strain>
    </source>
</reference>
<evidence type="ECO:0000313" key="2">
    <source>
        <dbReference type="Proteomes" id="UP001235094"/>
    </source>
</evidence>
<name>A0ABU0LQG6_9HYPH</name>
<dbReference type="RefSeq" id="WP_306889632.1">
    <property type="nucleotide sequence ID" value="NZ_JAUSVR010000004.1"/>
</dbReference>